<evidence type="ECO:0000313" key="3">
    <source>
        <dbReference type="EMBL" id="MBB6453083.1"/>
    </source>
</evidence>
<comment type="caution">
    <text evidence="3">The sequence shown here is derived from an EMBL/GenBank/DDBJ whole genome shotgun (WGS) entry which is preliminary data.</text>
</comment>
<dbReference type="RefSeq" id="WP_174495799.1">
    <property type="nucleotide sequence ID" value="NZ_CADDWK010000004.1"/>
</dbReference>
<accession>A0A841Q3Y9</accession>
<dbReference type="Proteomes" id="UP000581688">
    <property type="component" value="Unassembled WGS sequence"/>
</dbReference>
<dbReference type="AlphaFoldDB" id="A0A841Q3Y9"/>
<reference evidence="3 4" key="1">
    <citation type="submission" date="2020-08" db="EMBL/GenBank/DDBJ databases">
        <title>Genomic Encyclopedia of Type Strains, Phase IV (KMG-IV): sequencing the most valuable type-strain genomes for metagenomic binning, comparative biology and taxonomic classification.</title>
        <authorList>
            <person name="Goeker M."/>
        </authorList>
    </citation>
    <scope>NUCLEOTIDE SEQUENCE [LARGE SCALE GENOMIC DNA]</scope>
    <source>
        <strain evidence="3 4">DSM 19612</strain>
    </source>
</reference>
<feature type="transmembrane region" description="Helical" evidence="1">
    <location>
        <begin position="210"/>
        <end position="228"/>
    </location>
</feature>
<dbReference type="InterPro" id="IPR025874">
    <property type="entry name" value="DZR"/>
</dbReference>
<feature type="transmembrane region" description="Helical" evidence="1">
    <location>
        <begin position="249"/>
        <end position="271"/>
    </location>
</feature>
<sequence length="516" mass="57060">MIYCNQCGTANNDSAMYCTHDGHPLKSVTLEGSVSVKESKFCGQCGQQNIPGSIYCRHCGLSLEKVSAESKAVNKTSVQTSTRSTGNFQVGHLLGNFQNMQLFKTALTGVIISILIVLMGSFILSKISEDNALESLSALGVESPTAIYEEFFYQAGPYIDYEDMERVEKKLNPYSTVNMVMLSNFVNQDFVLQSKSYPDEGIDLNVNLGLMFYVFLPILALFLAGVYVKSAFPNISITNKASISVYIGLLYGLFLGVLSFFAGFSFNFSAFEDSIRFANDYSFIHAVFNGVVLGSVFSFLGSFKKEDVRSQFSYGDYVKKGATTFLLVFAVVGLITSVATYFIVSNNMFTKFLFENVPFVELLVVLFQFSIYVLNITMFNTFKIQASGEGGMGGELKFSLFGPSGDFEAHRTFGFLDDKMIYLFLLAIITAAIFVWVGKKLASGDLLRNVLIFSVIFAVIFTFFTANVSIYVEGLMDYERGKIFAGFSLIQTFIVSLIYSGILSFIGAKFLGEKNS</sequence>
<gene>
    <name evidence="3" type="ORF">HNQ94_001531</name>
</gene>
<evidence type="ECO:0000256" key="1">
    <source>
        <dbReference type="SAM" id="Phobius"/>
    </source>
</evidence>
<feature type="transmembrane region" description="Helical" evidence="1">
    <location>
        <begin position="450"/>
        <end position="472"/>
    </location>
</feature>
<organism evidence="3 4">
    <name type="scientific">Salirhabdus euzebyi</name>
    <dbReference type="NCBI Taxonomy" id="394506"/>
    <lineage>
        <taxon>Bacteria</taxon>
        <taxon>Bacillati</taxon>
        <taxon>Bacillota</taxon>
        <taxon>Bacilli</taxon>
        <taxon>Bacillales</taxon>
        <taxon>Bacillaceae</taxon>
        <taxon>Salirhabdus</taxon>
    </lineage>
</organism>
<keyword evidence="1" id="KW-0812">Transmembrane</keyword>
<feature type="domain" description="DZANK-type" evidence="2">
    <location>
        <begin position="4"/>
        <end position="60"/>
    </location>
</feature>
<keyword evidence="4" id="KW-1185">Reference proteome</keyword>
<name>A0A841Q3Y9_9BACI</name>
<evidence type="ECO:0000313" key="4">
    <source>
        <dbReference type="Proteomes" id="UP000581688"/>
    </source>
</evidence>
<feature type="transmembrane region" description="Helical" evidence="1">
    <location>
        <begin position="283"/>
        <end position="303"/>
    </location>
</feature>
<feature type="transmembrane region" description="Helical" evidence="1">
    <location>
        <begin position="102"/>
        <end position="124"/>
    </location>
</feature>
<feature type="transmembrane region" description="Helical" evidence="1">
    <location>
        <begin position="356"/>
        <end position="374"/>
    </location>
</feature>
<evidence type="ECO:0000259" key="2">
    <source>
        <dbReference type="Pfam" id="PF12773"/>
    </source>
</evidence>
<dbReference type="EMBL" id="JACHGH010000004">
    <property type="protein sequence ID" value="MBB6453083.1"/>
    <property type="molecule type" value="Genomic_DNA"/>
</dbReference>
<feature type="transmembrane region" description="Helical" evidence="1">
    <location>
        <begin position="484"/>
        <end position="506"/>
    </location>
</feature>
<keyword evidence="1" id="KW-0472">Membrane</keyword>
<feature type="transmembrane region" description="Helical" evidence="1">
    <location>
        <begin position="324"/>
        <end position="344"/>
    </location>
</feature>
<proteinExistence type="predicted"/>
<dbReference type="Pfam" id="PF12773">
    <property type="entry name" value="DZR"/>
    <property type="match status" value="1"/>
</dbReference>
<keyword evidence="1" id="KW-1133">Transmembrane helix</keyword>
<protein>
    <recommendedName>
        <fullName evidence="2">DZANK-type domain-containing protein</fullName>
    </recommendedName>
</protein>
<feature type="transmembrane region" description="Helical" evidence="1">
    <location>
        <begin position="420"/>
        <end position="438"/>
    </location>
</feature>